<sequence>MSEELIVVISGIGRGIGNALAQSYLFRPNCTVVGSVRNENAPAITALKSAAANNNSKLLIVKIESASDTDAKDAIERIKAAGIDHINILIANAGVSPPIIPLETESLSAIESAFRVNALGPLALYQACHPLLMKSENPKFVAISSAAASIGAMGSNHAWVAPAYCISKSALNWITVSAHHGNNRLIAVAMNPGPLTDEESLVDSDMGNKTAREHMGLERAPVTMADCAKKIIKLIDEATRNNTSGKFIHAIDGTEVQW</sequence>
<dbReference type="Gene3D" id="3.40.50.720">
    <property type="entry name" value="NAD(P)-binding Rossmann-like Domain"/>
    <property type="match status" value="1"/>
</dbReference>
<dbReference type="Pfam" id="PF00106">
    <property type="entry name" value="adh_short"/>
    <property type="match status" value="1"/>
</dbReference>
<comment type="caution">
    <text evidence="4">The sequence shown here is derived from an EMBL/GenBank/DDBJ whole genome shotgun (WGS) entry which is preliminary data.</text>
</comment>
<protein>
    <recommendedName>
        <fullName evidence="6">NAD(P)-binding protein</fullName>
    </recommendedName>
</protein>
<keyword evidence="3" id="KW-0560">Oxidoreductase</keyword>
<evidence type="ECO:0000313" key="4">
    <source>
        <dbReference type="EMBL" id="KAK8024543.1"/>
    </source>
</evidence>
<keyword evidence="2" id="KW-0521">NADP</keyword>
<dbReference type="EMBL" id="JAQQWK010000011">
    <property type="protein sequence ID" value="KAK8024543.1"/>
    <property type="molecule type" value="Genomic_DNA"/>
</dbReference>
<dbReference type="PANTHER" id="PTHR43544:SF7">
    <property type="entry name" value="NADB-LER2"/>
    <property type="match status" value="1"/>
</dbReference>
<dbReference type="PANTHER" id="PTHR43544">
    <property type="entry name" value="SHORT-CHAIN DEHYDROGENASE/REDUCTASE"/>
    <property type="match status" value="1"/>
</dbReference>
<dbReference type="InterPro" id="IPR036291">
    <property type="entry name" value="NAD(P)-bd_dom_sf"/>
</dbReference>
<dbReference type="Proteomes" id="UP001444661">
    <property type="component" value="Unassembled WGS sequence"/>
</dbReference>
<accession>A0ABR1S324</accession>
<comment type="similarity">
    <text evidence="1">Belongs to the short-chain dehydrogenases/reductases (SDR) family.</text>
</comment>
<evidence type="ECO:0000256" key="1">
    <source>
        <dbReference type="ARBA" id="ARBA00006484"/>
    </source>
</evidence>
<dbReference type="SUPFAM" id="SSF51735">
    <property type="entry name" value="NAD(P)-binding Rossmann-fold domains"/>
    <property type="match status" value="1"/>
</dbReference>
<organism evidence="4 5">
    <name type="scientific">Apiospora rasikravindrae</name>
    <dbReference type="NCBI Taxonomy" id="990691"/>
    <lineage>
        <taxon>Eukaryota</taxon>
        <taxon>Fungi</taxon>
        <taxon>Dikarya</taxon>
        <taxon>Ascomycota</taxon>
        <taxon>Pezizomycotina</taxon>
        <taxon>Sordariomycetes</taxon>
        <taxon>Xylariomycetidae</taxon>
        <taxon>Amphisphaeriales</taxon>
        <taxon>Apiosporaceae</taxon>
        <taxon>Apiospora</taxon>
    </lineage>
</organism>
<evidence type="ECO:0000256" key="2">
    <source>
        <dbReference type="ARBA" id="ARBA00022857"/>
    </source>
</evidence>
<keyword evidence="5" id="KW-1185">Reference proteome</keyword>
<dbReference type="InterPro" id="IPR051468">
    <property type="entry name" value="Fungal_SecMetab_SDRs"/>
</dbReference>
<reference evidence="4 5" key="1">
    <citation type="submission" date="2023-01" db="EMBL/GenBank/DDBJ databases">
        <title>Analysis of 21 Apiospora genomes using comparative genomics revels a genus with tremendous synthesis potential of carbohydrate active enzymes and secondary metabolites.</title>
        <authorList>
            <person name="Sorensen T."/>
        </authorList>
    </citation>
    <scope>NUCLEOTIDE SEQUENCE [LARGE SCALE GENOMIC DNA]</scope>
    <source>
        <strain evidence="4 5">CBS 33761</strain>
    </source>
</reference>
<name>A0ABR1S324_9PEZI</name>
<dbReference type="InterPro" id="IPR002347">
    <property type="entry name" value="SDR_fam"/>
</dbReference>
<proteinExistence type="inferred from homology"/>
<evidence type="ECO:0000313" key="5">
    <source>
        <dbReference type="Proteomes" id="UP001444661"/>
    </source>
</evidence>
<evidence type="ECO:0000256" key="3">
    <source>
        <dbReference type="ARBA" id="ARBA00023002"/>
    </source>
</evidence>
<gene>
    <name evidence="4" type="ORF">PG993_012609</name>
</gene>
<evidence type="ECO:0008006" key="6">
    <source>
        <dbReference type="Google" id="ProtNLM"/>
    </source>
</evidence>
<dbReference type="PRINTS" id="PR00081">
    <property type="entry name" value="GDHRDH"/>
</dbReference>